<dbReference type="Gene3D" id="1.20.5.1930">
    <property type="match status" value="1"/>
</dbReference>
<dbReference type="InterPro" id="IPR011712">
    <property type="entry name" value="Sig_transdc_His_kin_sub3_dim/P"/>
</dbReference>
<keyword evidence="6 12" id="KW-0418">Kinase</keyword>
<dbReference type="InterPro" id="IPR050482">
    <property type="entry name" value="Sensor_HK_TwoCompSys"/>
</dbReference>
<dbReference type="Pfam" id="PF02518">
    <property type="entry name" value="HATPase_c"/>
    <property type="match status" value="1"/>
</dbReference>
<evidence type="ECO:0000256" key="5">
    <source>
        <dbReference type="ARBA" id="ARBA00022741"/>
    </source>
</evidence>
<gene>
    <name evidence="12" type="ORF">JJB07_17050</name>
</gene>
<proteinExistence type="predicted"/>
<dbReference type="PANTHER" id="PTHR24421:SF10">
    <property type="entry name" value="NITRATE_NITRITE SENSOR PROTEIN NARQ"/>
    <property type="match status" value="1"/>
</dbReference>
<evidence type="ECO:0000256" key="6">
    <source>
        <dbReference type="ARBA" id="ARBA00022777"/>
    </source>
</evidence>
<dbReference type="Proteomes" id="UP000602284">
    <property type="component" value="Unassembled WGS sequence"/>
</dbReference>
<evidence type="ECO:0000259" key="10">
    <source>
        <dbReference type="Pfam" id="PF02518"/>
    </source>
</evidence>
<dbReference type="CDD" id="cd16917">
    <property type="entry name" value="HATPase_UhpB-NarQ-NarX-like"/>
    <property type="match status" value="1"/>
</dbReference>
<name>A0ABS1JDG3_9BACL</name>
<keyword evidence="5" id="KW-0547">Nucleotide-binding</keyword>
<comment type="caution">
    <text evidence="12">The sequence shown here is derived from an EMBL/GenBank/DDBJ whole genome shotgun (WGS) entry which is preliminary data.</text>
</comment>
<keyword evidence="9" id="KW-0472">Membrane</keyword>
<dbReference type="InterPro" id="IPR036890">
    <property type="entry name" value="HATPase_C_sf"/>
</dbReference>
<evidence type="ECO:0000313" key="13">
    <source>
        <dbReference type="Proteomes" id="UP000602284"/>
    </source>
</evidence>
<keyword evidence="9" id="KW-0812">Transmembrane</keyword>
<dbReference type="EC" id="2.7.13.3" evidence="2"/>
<keyword evidence="9" id="KW-1133">Transmembrane helix</keyword>
<evidence type="ECO:0000259" key="11">
    <source>
        <dbReference type="Pfam" id="PF07730"/>
    </source>
</evidence>
<protein>
    <recommendedName>
        <fullName evidence="2">histidine kinase</fullName>
        <ecNumber evidence="2">2.7.13.3</ecNumber>
    </recommendedName>
</protein>
<organism evidence="12 13">
    <name type="scientific">Tumebacillus amylolyticus</name>
    <dbReference type="NCBI Taxonomy" id="2801339"/>
    <lineage>
        <taxon>Bacteria</taxon>
        <taxon>Bacillati</taxon>
        <taxon>Bacillota</taxon>
        <taxon>Bacilli</taxon>
        <taxon>Bacillales</taxon>
        <taxon>Alicyclobacillaceae</taxon>
        <taxon>Tumebacillus</taxon>
    </lineage>
</organism>
<keyword evidence="4" id="KW-0808">Transferase</keyword>
<evidence type="ECO:0000256" key="8">
    <source>
        <dbReference type="ARBA" id="ARBA00023012"/>
    </source>
</evidence>
<feature type="transmembrane region" description="Helical" evidence="9">
    <location>
        <begin position="44"/>
        <end position="61"/>
    </location>
</feature>
<evidence type="ECO:0000256" key="4">
    <source>
        <dbReference type="ARBA" id="ARBA00022679"/>
    </source>
</evidence>
<dbReference type="Pfam" id="PF07730">
    <property type="entry name" value="HisKA_3"/>
    <property type="match status" value="1"/>
</dbReference>
<keyword evidence="13" id="KW-1185">Reference proteome</keyword>
<dbReference type="RefSeq" id="WP_201637123.1">
    <property type="nucleotide sequence ID" value="NZ_JAEQNB010000005.1"/>
</dbReference>
<keyword evidence="8" id="KW-0902">Two-component regulatory system</keyword>
<feature type="domain" description="Signal transduction histidine kinase subgroup 3 dimerisation and phosphoacceptor" evidence="11">
    <location>
        <begin position="194"/>
        <end position="258"/>
    </location>
</feature>
<dbReference type="EMBL" id="JAEQNB010000005">
    <property type="protein sequence ID" value="MBL0388315.1"/>
    <property type="molecule type" value="Genomic_DNA"/>
</dbReference>
<comment type="catalytic activity">
    <reaction evidence="1">
        <text>ATP + protein L-histidine = ADP + protein N-phospho-L-histidine.</text>
        <dbReference type="EC" id="2.7.13.3"/>
    </reaction>
</comment>
<dbReference type="PANTHER" id="PTHR24421">
    <property type="entry name" value="NITRATE/NITRITE SENSOR PROTEIN NARX-RELATED"/>
    <property type="match status" value="1"/>
</dbReference>
<feature type="domain" description="Histidine kinase/HSP90-like ATPase" evidence="10">
    <location>
        <begin position="300"/>
        <end position="389"/>
    </location>
</feature>
<dbReference type="InterPro" id="IPR003594">
    <property type="entry name" value="HATPase_dom"/>
</dbReference>
<accession>A0ABS1JDG3</accession>
<feature type="transmembrane region" description="Helical" evidence="9">
    <location>
        <begin position="97"/>
        <end position="127"/>
    </location>
</feature>
<feature type="transmembrane region" description="Helical" evidence="9">
    <location>
        <begin position="139"/>
        <end position="157"/>
    </location>
</feature>
<dbReference type="GO" id="GO:0016301">
    <property type="term" value="F:kinase activity"/>
    <property type="evidence" value="ECO:0007669"/>
    <property type="project" value="UniProtKB-KW"/>
</dbReference>
<dbReference type="Gene3D" id="3.30.565.10">
    <property type="entry name" value="Histidine kinase-like ATPase, C-terminal domain"/>
    <property type="match status" value="1"/>
</dbReference>
<keyword evidence="3" id="KW-0597">Phosphoprotein</keyword>
<evidence type="ECO:0000256" key="7">
    <source>
        <dbReference type="ARBA" id="ARBA00022840"/>
    </source>
</evidence>
<reference evidence="12 13" key="1">
    <citation type="submission" date="2021-01" db="EMBL/GenBank/DDBJ databases">
        <title>Tumebacillus sp. strain ITR2 16S ribosomal RNA gene Genome sequencing and assembly.</title>
        <authorList>
            <person name="Kang M."/>
        </authorList>
    </citation>
    <scope>NUCLEOTIDE SEQUENCE [LARGE SCALE GENOMIC DNA]</scope>
    <source>
        <strain evidence="12 13">ITR2</strain>
    </source>
</reference>
<sequence length="396" mass="43638">MLKRALLTLDAVTDRLLTGRTLVALGMAFFAYRDVVAGTIGQQIMSAVLIALYCAVFWFAGKWKTERDLWGVTLVVSIATDLNVFVFHAGWWSVMLFLFLIGFFAIRVPGTFAIVLSSVIGLQVMALQFRFGATLQDRLGLLVGLMSVFIGLRGYRLRNEAHLVSQKHLEELQKTHAELQEATVKSMQHAVLEERTRIARDIHDSLGHSLTSLIVQLQALQYLTVDGKPEVKEMVGNMLQVARTSLGEIRTSVHALADDKTVVGITSLRAFVKQVEAHTHLACTFQAVEELDLSTETTVVLYRVLQEAVTNAVRHANATSLTVEFTEKTEASRIQMIIRDDGTLQPGTPILPGFGMNGMQERIQAAGGTLTFTPVEPHGLEVCCTVPLPPEQGSDH</sequence>
<keyword evidence="7" id="KW-0067">ATP-binding</keyword>
<evidence type="ECO:0000313" key="12">
    <source>
        <dbReference type="EMBL" id="MBL0388315.1"/>
    </source>
</evidence>
<evidence type="ECO:0000256" key="2">
    <source>
        <dbReference type="ARBA" id="ARBA00012438"/>
    </source>
</evidence>
<dbReference type="SUPFAM" id="SSF55874">
    <property type="entry name" value="ATPase domain of HSP90 chaperone/DNA topoisomerase II/histidine kinase"/>
    <property type="match status" value="1"/>
</dbReference>
<evidence type="ECO:0000256" key="9">
    <source>
        <dbReference type="SAM" id="Phobius"/>
    </source>
</evidence>
<evidence type="ECO:0000256" key="1">
    <source>
        <dbReference type="ARBA" id="ARBA00000085"/>
    </source>
</evidence>
<evidence type="ECO:0000256" key="3">
    <source>
        <dbReference type="ARBA" id="ARBA00022553"/>
    </source>
</evidence>